<dbReference type="Proteomes" id="UP001157502">
    <property type="component" value="Chromosome 29"/>
</dbReference>
<sequence>METFTGCEIKVNMELSAVGERIFAAESILKRCILRGRIEYLVKWRGWSQKSSTWEPEDNILDARLLDAFEEREREREFFGPKKRGPKPETFLLKAKTALKTYECRRPLPTAIQGLRAVVPNIFPPSTVNRGESVMVQTPEPERRPRPTPTKPFVAEEFGNVPKSRGPKAKLQLLLNTDLDSCPTEDPEKRARFEGIEIWPGVM</sequence>
<gene>
    <name evidence="1" type="ORF">DPEC_G00307330</name>
</gene>
<dbReference type="EMBL" id="CM055756">
    <property type="protein sequence ID" value="KAJ7989708.1"/>
    <property type="molecule type" value="Genomic_DNA"/>
</dbReference>
<evidence type="ECO:0000313" key="2">
    <source>
        <dbReference type="Proteomes" id="UP001157502"/>
    </source>
</evidence>
<proteinExistence type="predicted"/>
<reference evidence="1" key="1">
    <citation type="submission" date="2021-05" db="EMBL/GenBank/DDBJ databases">
        <authorList>
            <person name="Pan Q."/>
            <person name="Jouanno E."/>
            <person name="Zahm M."/>
            <person name="Klopp C."/>
            <person name="Cabau C."/>
            <person name="Louis A."/>
            <person name="Berthelot C."/>
            <person name="Parey E."/>
            <person name="Roest Crollius H."/>
            <person name="Montfort J."/>
            <person name="Robinson-Rechavi M."/>
            <person name="Bouchez O."/>
            <person name="Lampietro C."/>
            <person name="Lopez Roques C."/>
            <person name="Donnadieu C."/>
            <person name="Postlethwait J."/>
            <person name="Bobe J."/>
            <person name="Dillon D."/>
            <person name="Chandos A."/>
            <person name="von Hippel F."/>
            <person name="Guiguen Y."/>
        </authorList>
    </citation>
    <scope>NUCLEOTIDE SEQUENCE</scope>
    <source>
        <strain evidence="1">YG-Jan2019</strain>
    </source>
</reference>
<evidence type="ECO:0000313" key="1">
    <source>
        <dbReference type="EMBL" id="KAJ7989708.1"/>
    </source>
</evidence>
<organism evidence="1 2">
    <name type="scientific">Dallia pectoralis</name>
    <name type="common">Alaska blackfish</name>
    <dbReference type="NCBI Taxonomy" id="75939"/>
    <lineage>
        <taxon>Eukaryota</taxon>
        <taxon>Metazoa</taxon>
        <taxon>Chordata</taxon>
        <taxon>Craniata</taxon>
        <taxon>Vertebrata</taxon>
        <taxon>Euteleostomi</taxon>
        <taxon>Actinopterygii</taxon>
        <taxon>Neopterygii</taxon>
        <taxon>Teleostei</taxon>
        <taxon>Protacanthopterygii</taxon>
        <taxon>Esociformes</taxon>
        <taxon>Umbridae</taxon>
        <taxon>Dallia</taxon>
    </lineage>
</organism>
<accession>A0ACC2FE76</accession>
<protein>
    <submittedName>
        <fullName evidence="1">Uncharacterized protein</fullName>
    </submittedName>
</protein>
<keyword evidence="2" id="KW-1185">Reference proteome</keyword>
<comment type="caution">
    <text evidence="1">The sequence shown here is derived from an EMBL/GenBank/DDBJ whole genome shotgun (WGS) entry which is preliminary data.</text>
</comment>
<name>A0ACC2FE76_DALPE</name>